<evidence type="ECO:0000256" key="3">
    <source>
        <dbReference type="ARBA" id="ARBA00022578"/>
    </source>
</evidence>
<dbReference type="Pfam" id="PF00872">
    <property type="entry name" value="Transposase_mut"/>
    <property type="match status" value="1"/>
</dbReference>
<evidence type="ECO:0000256" key="2">
    <source>
        <dbReference type="ARBA" id="ARBA00010961"/>
    </source>
</evidence>
<dbReference type="PANTHER" id="PTHR33217">
    <property type="entry name" value="TRANSPOSASE FOR INSERTION SEQUENCE ELEMENT IS1081"/>
    <property type="match status" value="1"/>
</dbReference>
<dbReference type="EMBL" id="BMZG01000017">
    <property type="protein sequence ID" value="GHA79749.1"/>
    <property type="molecule type" value="Genomic_DNA"/>
</dbReference>
<keyword evidence="3 6" id="KW-0815">Transposition</keyword>
<keyword evidence="4 6" id="KW-0238">DNA-binding</keyword>
<keyword evidence="5 6" id="KW-0233">DNA recombination</keyword>
<comment type="caution">
    <text evidence="7">The sequence shown here is derived from an EMBL/GenBank/DDBJ whole genome shotgun (WGS) entry which is preliminary data.</text>
</comment>
<dbReference type="AlphaFoldDB" id="A0A8J3CPH3"/>
<keyword evidence="6" id="KW-0814">Transposable element</keyword>
<dbReference type="RefSeq" id="WP_229809832.1">
    <property type="nucleotide sequence ID" value="NZ_BMZG01000017.1"/>
</dbReference>
<organism evidence="7 8">
    <name type="scientific">Formosimonas limnophila</name>
    <dbReference type="NCBI Taxonomy" id="1384487"/>
    <lineage>
        <taxon>Bacteria</taxon>
        <taxon>Pseudomonadati</taxon>
        <taxon>Pseudomonadota</taxon>
        <taxon>Betaproteobacteria</taxon>
        <taxon>Burkholderiales</taxon>
        <taxon>Burkholderiaceae</taxon>
        <taxon>Formosimonas</taxon>
    </lineage>
</organism>
<dbReference type="GO" id="GO:0006313">
    <property type="term" value="P:DNA transposition"/>
    <property type="evidence" value="ECO:0007669"/>
    <property type="project" value="UniProtKB-UniRule"/>
</dbReference>
<evidence type="ECO:0000256" key="5">
    <source>
        <dbReference type="ARBA" id="ARBA00023172"/>
    </source>
</evidence>
<evidence type="ECO:0000256" key="6">
    <source>
        <dbReference type="RuleBase" id="RU365089"/>
    </source>
</evidence>
<proteinExistence type="inferred from homology"/>
<dbReference type="PANTHER" id="PTHR33217:SF7">
    <property type="entry name" value="TRANSPOSASE FOR INSERTION SEQUENCE ELEMENT IS1081"/>
    <property type="match status" value="1"/>
</dbReference>
<reference evidence="7" key="1">
    <citation type="journal article" date="2014" name="Int. J. Syst. Evol. Microbiol.">
        <title>Complete genome sequence of Corynebacterium casei LMG S-19264T (=DSM 44701T), isolated from a smear-ripened cheese.</title>
        <authorList>
            <consortium name="US DOE Joint Genome Institute (JGI-PGF)"/>
            <person name="Walter F."/>
            <person name="Albersmeier A."/>
            <person name="Kalinowski J."/>
            <person name="Ruckert C."/>
        </authorList>
    </citation>
    <scope>NUCLEOTIDE SEQUENCE</scope>
    <source>
        <strain evidence="7">KCTC 32501</strain>
    </source>
</reference>
<comment type="function">
    <text evidence="1 6">Required for the transposition of the insertion element.</text>
</comment>
<dbReference type="InterPro" id="IPR001207">
    <property type="entry name" value="Transposase_mutator"/>
</dbReference>
<evidence type="ECO:0000256" key="4">
    <source>
        <dbReference type="ARBA" id="ARBA00023125"/>
    </source>
</evidence>
<comment type="similarity">
    <text evidence="2 6">Belongs to the transposase mutator family.</text>
</comment>
<reference evidence="7" key="2">
    <citation type="submission" date="2020-09" db="EMBL/GenBank/DDBJ databases">
        <authorList>
            <person name="Sun Q."/>
            <person name="Kim S."/>
        </authorList>
    </citation>
    <scope>NUCLEOTIDE SEQUENCE</scope>
    <source>
        <strain evidence="7">KCTC 32501</strain>
    </source>
</reference>
<keyword evidence="8" id="KW-1185">Reference proteome</keyword>
<gene>
    <name evidence="7" type="ORF">GCM10009007_20840</name>
</gene>
<name>A0A8J3CPH3_9BURK</name>
<accession>A0A8J3CPH3</accession>
<protein>
    <recommendedName>
        <fullName evidence="6">Mutator family transposase</fullName>
    </recommendedName>
</protein>
<evidence type="ECO:0000256" key="1">
    <source>
        <dbReference type="ARBA" id="ARBA00002190"/>
    </source>
</evidence>
<evidence type="ECO:0000313" key="8">
    <source>
        <dbReference type="Proteomes" id="UP000614287"/>
    </source>
</evidence>
<evidence type="ECO:0000313" key="7">
    <source>
        <dbReference type="EMBL" id="GHA79749.1"/>
    </source>
</evidence>
<dbReference type="Proteomes" id="UP000614287">
    <property type="component" value="Unassembled WGS sequence"/>
</dbReference>
<dbReference type="GO" id="GO:0003677">
    <property type="term" value="F:DNA binding"/>
    <property type="evidence" value="ECO:0007669"/>
    <property type="project" value="UniProtKB-UniRule"/>
</dbReference>
<dbReference type="GO" id="GO:0004803">
    <property type="term" value="F:transposase activity"/>
    <property type="evidence" value="ECO:0007669"/>
    <property type="project" value="UniProtKB-UniRule"/>
</dbReference>
<sequence>MRLGGARHAITQLVVSDAREGIIESVKQQFSSASWQCCQVHLMRNISTCAPSKLKPNVIEAARLVFQASDMTEARRRLKDLAEAFQARAPKSVDCLNEAFDDAMEAIALPLKYRKRWRSTNMQERLNQDVRRRERVVRIFPNDAAFRLIGVVPADMNEAWMERRYLDMAEFYEAICSEDFSKPEKASA</sequence>